<dbReference type="EMBL" id="BMDQ01000001">
    <property type="protein sequence ID" value="GGI55745.1"/>
    <property type="molecule type" value="Genomic_DNA"/>
</dbReference>
<comment type="caution">
    <text evidence="4">The sequence shown here is derived from an EMBL/GenBank/DDBJ whole genome shotgun (WGS) entry which is preliminary data.</text>
</comment>
<accession>A0ABQ2BVA0</accession>
<dbReference type="SUPFAM" id="SSF48179">
    <property type="entry name" value="6-phosphogluconate dehydrogenase C-terminal domain-like"/>
    <property type="match status" value="2"/>
</dbReference>
<organism evidence="4 5">
    <name type="scientific">Winogradskyella haliclonae</name>
    <dbReference type="NCBI Taxonomy" id="2048558"/>
    <lineage>
        <taxon>Bacteria</taxon>
        <taxon>Pseudomonadati</taxon>
        <taxon>Bacteroidota</taxon>
        <taxon>Flavobacteriia</taxon>
        <taxon>Flavobacteriales</taxon>
        <taxon>Flavobacteriaceae</taxon>
        <taxon>Winogradskyella</taxon>
    </lineage>
</organism>
<evidence type="ECO:0000256" key="1">
    <source>
        <dbReference type="ARBA" id="ARBA00023002"/>
    </source>
</evidence>
<evidence type="ECO:0000313" key="5">
    <source>
        <dbReference type="Proteomes" id="UP000624701"/>
    </source>
</evidence>
<name>A0ABQ2BVA0_9FLAO</name>
<feature type="domain" description="3-hydroxyacyl-CoA dehydrogenase C-terminal" evidence="2">
    <location>
        <begin position="299"/>
        <end position="380"/>
    </location>
</feature>
<dbReference type="Pfam" id="PF02737">
    <property type="entry name" value="3HCDH_N"/>
    <property type="match status" value="1"/>
</dbReference>
<gene>
    <name evidence="4" type="ORF">GCM10011444_00540</name>
</gene>
<reference evidence="5" key="1">
    <citation type="journal article" date="2019" name="Int. J. Syst. Evol. Microbiol.">
        <title>The Global Catalogue of Microorganisms (GCM) 10K type strain sequencing project: providing services to taxonomists for standard genome sequencing and annotation.</title>
        <authorList>
            <consortium name="The Broad Institute Genomics Platform"/>
            <consortium name="The Broad Institute Genome Sequencing Center for Infectious Disease"/>
            <person name="Wu L."/>
            <person name="Ma J."/>
        </authorList>
    </citation>
    <scope>NUCLEOTIDE SEQUENCE [LARGE SCALE GENOMIC DNA]</scope>
    <source>
        <strain evidence="5">CCM 8681</strain>
    </source>
</reference>
<dbReference type="Pfam" id="PF00725">
    <property type="entry name" value="3HCDH"/>
    <property type="match status" value="2"/>
</dbReference>
<keyword evidence="5" id="KW-1185">Reference proteome</keyword>
<dbReference type="InterPro" id="IPR008927">
    <property type="entry name" value="6-PGluconate_DH-like_C_sf"/>
</dbReference>
<dbReference type="InterPro" id="IPR006108">
    <property type="entry name" value="3HC_DH_C"/>
</dbReference>
<dbReference type="RefSeq" id="WP_188372692.1">
    <property type="nucleotide sequence ID" value="NZ_BMDQ01000001.1"/>
</dbReference>
<protein>
    <recommendedName>
        <fullName evidence="6">3-hydroxybutyryl-CoA dehydrogenase</fullName>
    </recommendedName>
</protein>
<dbReference type="InterPro" id="IPR006180">
    <property type="entry name" value="3-OHacyl-CoA_DH_CS"/>
</dbReference>
<dbReference type="InterPro" id="IPR036291">
    <property type="entry name" value="NAD(P)-bd_dom_sf"/>
</dbReference>
<evidence type="ECO:0000313" key="4">
    <source>
        <dbReference type="EMBL" id="GGI55745.1"/>
    </source>
</evidence>
<dbReference type="Gene3D" id="3.40.50.720">
    <property type="entry name" value="NAD(P)-binding Rossmann-like Domain"/>
    <property type="match status" value="1"/>
</dbReference>
<sequence>MNVGIIGSGTMGSGIAQVAATAGCKVKLYDTNQAALDKAKASLEKILNRLVEKGRIDTEEKTRIQSNISYVDSLKDLDDSNLTIEAIIENLEIKQNVFSELEAYVSDDCIIASNTSSLSIASIAASLQKPERCIGIHFFNPAPLMKLVEVIPAIQTANDVLETSVKTISDWKKVVAVAKDTPGFIVNRVARPFYGESLRIYEEGIADFATIDWSLKTLGGFRMGPFELMDFIGNDVNYTVTETVFTAFYFDPRYKPAFTQKRFAEAGYLGRKSGKGYYDYSEGAVKPEPKEDKVLAAQIFNRVLVMLINEAADALFLNIASAKDIDNAMTKGVNYPKGLLAWADEKGIGWCVNMLDDLYNEYHEDRYRCSPLLRKMNKENNTFF</sequence>
<dbReference type="PROSITE" id="PS00067">
    <property type="entry name" value="3HCDH"/>
    <property type="match status" value="1"/>
</dbReference>
<dbReference type="Gene3D" id="1.10.1040.50">
    <property type="match status" value="1"/>
</dbReference>
<dbReference type="PANTHER" id="PTHR48075:SF5">
    <property type="entry name" value="3-HYDROXYBUTYRYL-COA DEHYDROGENASE"/>
    <property type="match status" value="1"/>
</dbReference>
<evidence type="ECO:0008006" key="6">
    <source>
        <dbReference type="Google" id="ProtNLM"/>
    </source>
</evidence>
<dbReference type="Proteomes" id="UP000624701">
    <property type="component" value="Unassembled WGS sequence"/>
</dbReference>
<feature type="domain" description="3-hydroxyacyl-CoA dehydrogenase NAD binding" evidence="3">
    <location>
        <begin position="2"/>
        <end position="181"/>
    </location>
</feature>
<evidence type="ECO:0000259" key="2">
    <source>
        <dbReference type="Pfam" id="PF00725"/>
    </source>
</evidence>
<feature type="domain" description="3-hydroxyacyl-CoA dehydrogenase C-terminal" evidence="2">
    <location>
        <begin position="183"/>
        <end position="280"/>
    </location>
</feature>
<evidence type="ECO:0000259" key="3">
    <source>
        <dbReference type="Pfam" id="PF02737"/>
    </source>
</evidence>
<keyword evidence="1" id="KW-0560">Oxidoreductase</keyword>
<proteinExistence type="predicted"/>
<dbReference type="InterPro" id="IPR006176">
    <property type="entry name" value="3-OHacyl-CoA_DH_NAD-bd"/>
</dbReference>
<dbReference type="PANTHER" id="PTHR48075">
    <property type="entry name" value="3-HYDROXYACYL-COA DEHYDROGENASE FAMILY PROTEIN"/>
    <property type="match status" value="1"/>
</dbReference>
<dbReference type="SUPFAM" id="SSF51735">
    <property type="entry name" value="NAD(P)-binding Rossmann-fold domains"/>
    <property type="match status" value="1"/>
</dbReference>